<dbReference type="EMBL" id="LR797260">
    <property type="protein sequence ID" value="CAB4198307.1"/>
    <property type="molecule type" value="Genomic_DNA"/>
</dbReference>
<protein>
    <submittedName>
        <fullName evidence="1">Uncharacterized protein</fullName>
    </submittedName>
</protein>
<gene>
    <name evidence="1" type="ORF">UFOVP1313_66</name>
</gene>
<proteinExistence type="predicted"/>
<evidence type="ECO:0000313" key="1">
    <source>
        <dbReference type="EMBL" id="CAB4198307.1"/>
    </source>
</evidence>
<organism evidence="1">
    <name type="scientific">uncultured Caudovirales phage</name>
    <dbReference type="NCBI Taxonomy" id="2100421"/>
    <lineage>
        <taxon>Viruses</taxon>
        <taxon>Duplodnaviria</taxon>
        <taxon>Heunggongvirae</taxon>
        <taxon>Uroviricota</taxon>
        <taxon>Caudoviricetes</taxon>
        <taxon>Peduoviridae</taxon>
        <taxon>Maltschvirus</taxon>
        <taxon>Maltschvirus maltsch</taxon>
    </lineage>
</organism>
<reference evidence="1" key="1">
    <citation type="submission" date="2020-05" db="EMBL/GenBank/DDBJ databases">
        <authorList>
            <person name="Chiriac C."/>
            <person name="Salcher M."/>
            <person name="Ghai R."/>
            <person name="Kavagutti S V."/>
        </authorList>
    </citation>
    <scope>NUCLEOTIDE SEQUENCE</scope>
</reference>
<accession>A0A6J5RVI0</accession>
<sequence>MIAKYAGTCSECGQRFPAGTEIKYDRPTKTARHVDGSACEWAAEYGFDEDRTMVMEDRYDGLSEVEDRWEACA</sequence>
<name>A0A6J5RVI0_9CAUD</name>